<dbReference type="InterPro" id="IPR020845">
    <property type="entry name" value="AMP-binding_CS"/>
</dbReference>
<dbReference type="Pfam" id="PF13193">
    <property type="entry name" value="AMP-binding_C"/>
    <property type="match status" value="1"/>
</dbReference>
<dbReference type="EMBL" id="CP063196">
    <property type="protein sequence ID" value="UOE21256.1"/>
    <property type="molecule type" value="Genomic_DNA"/>
</dbReference>
<dbReference type="Pfam" id="PF00501">
    <property type="entry name" value="AMP-binding"/>
    <property type="match status" value="1"/>
</dbReference>
<sequence>MPTESTRHPKPEHVAASRTLVGIFTEAAANNPDGTALADADQVFSYRQLDAWSDAIGELLHARGVRRGDRVALRLPASAEAIASMLGILKAGAAYVPLDMRNPSTRNQFIVEDARTCAFIGDPDGCAVDDASVIDEEDVAKLWQARPQPRTEPVPAPDDTAYVIYTSGTTGRPKGVPVSHGSAATLLAATNHLFSFSPADRWLLFHSIAFDFSVWEIWGALSTGARLVVVPRWTARNPEECARFVRDQRITVLNQTPTAFGALAAAVLHGDIALPHLRYIIFCGEKLTPAALRPWADRFGLERPILVNMYGITETTVLTTFHEVTEKDLAGEASPIGRLLPGFTARVVTEDGRDAGPGEEGELWLAGPQVVEGYLNLPDLTAERFPLLTSPEGATVRYYRSGDLVSTAPDGGLVYHGRADLQVKLRGHRIELSDVEAAVRSHDAVADAVVWVHEFKPGDQRLVCAYVATEGAAPDARALRAHVRTLLPSYMHPAGYQRLPTPHLPRTINGKVDRAEVARIWEEERSRNR</sequence>
<proteinExistence type="predicted"/>
<dbReference type="FunFam" id="3.40.50.12780:FF:000012">
    <property type="entry name" value="Non-ribosomal peptide synthetase"/>
    <property type="match status" value="1"/>
</dbReference>
<evidence type="ECO:0000313" key="3">
    <source>
        <dbReference type="EMBL" id="UOE21256.1"/>
    </source>
</evidence>
<dbReference type="GO" id="GO:0005829">
    <property type="term" value="C:cytosol"/>
    <property type="evidence" value="ECO:0007669"/>
    <property type="project" value="TreeGrafter"/>
</dbReference>
<dbReference type="PROSITE" id="PS00455">
    <property type="entry name" value="AMP_BINDING"/>
    <property type="match status" value="1"/>
</dbReference>
<dbReference type="Gene3D" id="3.40.50.12780">
    <property type="entry name" value="N-terminal domain of ligase-like"/>
    <property type="match status" value="1"/>
</dbReference>
<dbReference type="InterPro" id="IPR020459">
    <property type="entry name" value="AMP-binding"/>
</dbReference>
<dbReference type="AlphaFoldDB" id="A0AA97M084"/>
<dbReference type="PRINTS" id="PR00154">
    <property type="entry name" value="AMPBINDING"/>
</dbReference>
<dbReference type="Proteomes" id="UP000265719">
    <property type="component" value="Chromosome"/>
</dbReference>
<dbReference type="SUPFAM" id="SSF56801">
    <property type="entry name" value="Acetyl-CoA synthetase-like"/>
    <property type="match status" value="1"/>
</dbReference>
<dbReference type="GO" id="GO:0044550">
    <property type="term" value="P:secondary metabolite biosynthetic process"/>
    <property type="evidence" value="ECO:0007669"/>
    <property type="project" value="TreeGrafter"/>
</dbReference>
<dbReference type="PANTHER" id="PTHR45527">
    <property type="entry name" value="NONRIBOSOMAL PEPTIDE SYNTHETASE"/>
    <property type="match status" value="1"/>
</dbReference>
<evidence type="ECO:0000313" key="4">
    <source>
        <dbReference type="Proteomes" id="UP000265719"/>
    </source>
</evidence>
<accession>A0AA97M084</accession>
<dbReference type="InterPro" id="IPR045851">
    <property type="entry name" value="AMP-bd_C_sf"/>
</dbReference>
<dbReference type="GO" id="GO:0043041">
    <property type="term" value="P:amino acid activation for nonribosomal peptide biosynthetic process"/>
    <property type="evidence" value="ECO:0007669"/>
    <property type="project" value="TreeGrafter"/>
</dbReference>
<dbReference type="PANTHER" id="PTHR45527:SF1">
    <property type="entry name" value="FATTY ACID SYNTHASE"/>
    <property type="match status" value="1"/>
</dbReference>
<dbReference type="InterPro" id="IPR042099">
    <property type="entry name" value="ANL_N_sf"/>
</dbReference>
<dbReference type="Gene3D" id="3.30.300.30">
    <property type="match status" value="1"/>
</dbReference>
<keyword evidence="4" id="KW-1185">Reference proteome</keyword>
<feature type="domain" description="AMP-dependent synthetase/ligase" evidence="1">
    <location>
        <begin position="24"/>
        <end position="375"/>
    </location>
</feature>
<dbReference type="CDD" id="cd17643">
    <property type="entry name" value="A_NRPS_Cytc1-like"/>
    <property type="match status" value="1"/>
</dbReference>
<dbReference type="RefSeq" id="WP_068691690.1">
    <property type="nucleotide sequence ID" value="NZ_CP063196.1"/>
</dbReference>
<gene>
    <name evidence="3" type="ORF">NI17_009010</name>
</gene>
<dbReference type="GO" id="GO:0031177">
    <property type="term" value="F:phosphopantetheine binding"/>
    <property type="evidence" value="ECO:0007669"/>
    <property type="project" value="TreeGrafter"/>
</dbReference>
<evidence type="ECO:0000259" key="1">
    <source>
        <dbReference type="Pfam" id="PF00501"/>
    </source>
</evidence>
<dbReference type="InterPro" id="IPR000873">
    <property type="entry name" value="AMP-dep_synth/lig_dom"/>
</dbReference>
<feature type="domain" description="AMP-binding enzyme C-terminal" evidence="2">
    <location>
        <begin position="435"/>
        <end position="511"/>
    </location>
</feature>
<evidence type="ECO:0000259" key="2">
    <source>
        <dbReference type="Pfam" id="PF13193"/>
    </source>
</evidence>
<dbReference type="InterPro" id="IPR010071">
    <property type="entry name" value="AA_adenyl_dom"/>
</dbReference>
<reference evidence="3" key="1">
    <citation type="submission" date="2020-10" db="EMBL/GenBank/DDBJ databases">
        <title>De novo genome project of the cellulose decomposer Thermobifida halotolerans type strain.</title>
        <authorList>
            <person name="Nagy I."/>
            <person name="Horvath B."/>
            <person name="Kukolya J."/>
            <person name="Nagy I."/>
            <person name="Orsini M."/>
        </authorList>
    </citation>
    <scope>NUCLEOTIDE SEQUENCE</scope>
    <source>
        <strain evidence="3">DSM 44931</strain>
    </source>
</reference>
<organism evidence="3 4">
    <name type="scientific">Thermobifida halotolerans</name>
    <dbReference type="NCBI Taxonomy" id="483545"/>
    <lineage>
        <taxon>Bacteria</taxon>
        <taxon>Bacillati</taxon>
        <taxon>Actinomycetota</taxon>
        <taxon>Actinomycetes</taxon>
        <taxon>Streptosporangiales</taxon>
        <taxon>Nocardiopsidaceae</taxon>
        <taxon>Thermobifida</taxon>
    </lineage>
</organism>
<dbReference type="KEGG" id="thao:NI17_009010"/>
<dbReference type="InterPro" id="IPR025110">
    <property type="entry name" value="AMP-bd_C"/>
</dbReference>
<name>A0AA97M084_9ACTN</name>
<protein>
    <submittedName>
        <fullName evidence="3">Amino acid adenylation domain-containing protein</fullName>
    </submittedName>
</protein>
<dbReference type="NCBIfam" id="TIGR01733">
    <property type="entry name" value="AA-adenyl-dom"/>
    <property type="match status" value="1"/>
</dbReference>